<dbReference type="Proteomes" id="UP000476176">
    <property type="component" value="Unassembled WGS sequence"/>
</dbReference>
<dbReference type="EMBL" id="QXGF01000049">
    <property type="protein sequence ID" value="KAE8948447.1"/>
    <property type="molecule type" value="Genomic_DNA"/>
</dbReference>
<evidence type="ECO:0000313" key="13">
    <source>
        <dbReference type="Proteomes" id="UP000433483"/>
    </source>
</evidence>
<evidence type="ECO:0000256" key="1">
    <source>
        <dbReference type="SAM" id="SignalP"/>
    </source>
</evidence>
<evidence type="ECO:0000313" key="6">
    <source>
        <dbReference type="EMBL" id="KAE9154490.1"/>
    </source>
</evidence>
<keyword evidence="13" id="KW-1185">Reference proteome</keyword>
<evidence type="ECO:0000313" key="10">
    <source>
        <dbReference type="EMBL" id="KAE9327986.1"/>
    </source>
</evidence>
<sequence>MHTRCRIISFQVAALACIHAVRVSRFIHPQVAAPTCIYAVGTFKFDNFRRSVANVVTS</sequence>
<protein>
    <recommendedName>
        <fullName evidence="22">Secreted protein</fullName>
    </recommendedName>
</protein>
<evidence type="ECO:0000313" key="9">
    <source>
        <dbReference type="EMBL" id="KAE9253390.1"/>
    </source>
</evidence>
<evidence type="ECO:0000313" key="19">
    <source>
        <dbReference type="Proteomes" id="UP000476176"/>
    </source>
</evidence>
<gene>
    <name evidence="10" type="ORF">PF001_g1620</name>
    <name evidence="8" type="ORF">PF002_g4290</name>
    <name evidence="9" type="ORF">PF004_g1547</name>
    <name evidence="7" type="ORF">PF005_g3337</name>
    <name evidence="6" type="ORF">PF006_g1491</name>
    <name evidence="5" type="ORF">PF007_g2858</name>
    <name evidence="11" type="ORF">PF008_g3807</name>
    <name evidence="2" type="ORF">PF009_g1988</name>
    <name evidence="4" type="ORF">PF010_g3588</name>
    <name evidence="3" type="ORF">PF011_g3962</name>
</gene>
<evidence type="ECO:0000313" key="12">
    <source>
        <dbReference type="Proteomes" id="UP000429523"/>
    </source>
</evidence>
<evidence type="ECO:0000313" key="18">
    <source>
        <dbReference type="Proteomes" id="UP000460718"/>
    </source>
</evidence>
<evidence type="ECO:0000313" key="5">
    <source>
        <dbReference type="EMBL" id="KAE9134667.1"/>
    </source>
</evidence>
<dbReference type="EMBL" id="QXFW01000137">
    <property type="protein sequence ID" value="KAE9023507.1"/>
    <property type="molecule type" value="Genomic_DNA"/>
</dbReference>
<organism evidence="2 12">
    <name type="scientific">Phytophthora fragariae</name>
    <dbReference type="NCBI Taxonomy" id="53985"/>
    <lineage>
        <taxon>Eukaryota</taxon>
        <taxon>Sar</taxon>
        <taxon>Stramenopiles</taxon>
        <taxon>Oomycota</taxon>
        <taxon>Peronosporomycetes</taxon>
        <taxon>Peronosporales</taxon>
        <taxon>Peronosporaceae</taxon>
        <taxon>Phytophthora</taxon>
    </lineage>
</organism>
<accession>A0A6A3FVG8</accession>
<comment type="caution">
    <text evidence="2">The sequence shown here is derived from an EMBL/GenBank/DDBJ whole genome shotgun (WGS) entry which is preliminary data.</text>
</comment>
<feature type="chain" id="PRO_5036163853" description="Secreted protein" evidence="1">
    <location>
        <begin position="21"/>
        <end position="58"/>
    </location>
</feature>
<dbReference type="EMBL" id="QXGA01000037">
    <property type="protein sequence ID" value="KAE9154490.1"/>
    <property type="molecule type" value="Genomic_DNA"/>
</dbReference>
<dbReference type="AlphaFoldDB" id="A0A6A3FVG8"/>
<dbReference type="PROSITE" id="PS51257">
    <property type="entry name" value="PROKAR_LIPOPROTEIN"/>
    <property type="match status" value="1"/>
</dbReference>
<evidence type="ECO:0000313" key="16">
    <source>
        <dbReference type="Proteomes" id="UP000440732"/>
    </source>
</evidence>
<dbReference type="EMBL" id="QXGE01000041">
    <property type="protein sequence ID" value="KAE9327986.1"/>
    <property type="molecule type" value="Genomic_DNA"/>
</dbReference>
<evidence type="ECO:0008006" key="22">
    <source>
        <dbReference type="Google" id="ProtNLM"/>
    </source>
</evidence>
<dbReference type="EMBL" id="QXGD01000132">
    <property type="protein sequence ID" value="KAE9251426.1"/>
    <property type="molecule type" value="Genomic_DNA"/>
</dbReference>
<evidence type="ECO:0000313" key="8">
    <source>
        <dbReference type="EMBL" id="KAE9251426.1"/>
    </source>
</evidence>
<dbReference type="Proteomes" id="UP000486351">
    <property type="component" value="Unassembled WGS sequence"/>
</dbReference>
<dbReference type="EMBL" id="QXFX01000113">
    <property type="protein sequence ID" value="KAE9131219.1"/>
    <property type="molecule type" value="Genomic_DNA"/>
</dbReference>
<dbReference type="EMBL" id="QXGB01000097">
    <property type="protein sequence ID" value="KAE9230848.1"/>
    <property type="molecule type" value="Genomic_DNA"/>
</dbReference>
<evidence type="ECO:0000313" key="7">
    <source>
        <dbReference type="EMBL" id="KAE9230848.1"/>
    </source>
</evidence>
<reference evidence="12 13" key="1">
    <citation type="submission" date="2018-08" db="EMBL/GenBank/DDBJ databases">
        <title>Genomic investigation of the strawberry pathogen Phytophthora fragariae indicates pathogenicity is determined by transcriptional variation in three key races.</title>
        <authorList>
            <person name="Adams T.M."/>
            <person name="Armitage A.D."/>
            <person name="Sobczyk M.K."/>
            <person name="Bates H.J."/>
            <person name="Dunwell J.M."/>
            <person name="Nellist C.F."/>
            <person name="Harrison R.J."/>
        </authorList>
    </citation>
    <scope>NUCLEOTIDE SEQUENCE [LARGE SCALE GENOMIC DNA]</scope>
    <source>
        <strain evidence="10 14">A4</strain>
        <strain evidence="8 15">BC-1</strain>
        <strain evidence="9 19">BC-23</strain>
        <strain evidence="7 13">NOV-27</strain>
        <strain evidence="6 16">NOV-5</strain>
        <strain evidence="5 17">NOV-71</strain>
        <strain evidence="11 20">NOV-77</strain>
        <strain evidence="2 12">NOV-9</strain>
        <strain evidence="4 21">ONT-3</strain>
        <strain evidence="3 18">SCRP245</strain>
    </source>
</reference>
<evidence type="ECO:0000313" key="14">
    <source>
        <dbReference type="Proteomes" id="UP000437068"/>
    </source>
</evidence>
<dbReference type="Proteomes" id="UP000437068">
    <property type="component" value="Unassembled WGS sequence"/>
</dbReference>
<dbReference type="EMBL" id="QXGC01000038">
    <property type="protein sequence ID" value="KAE9253390.1"/>
    <property type="molecule type" value="Genomic_DNA"/>
</dbReference>
<evidence type="ECO:0000313" key="4">
    <source>
        <dbReference type="EMBL" id="KAE9131219.1"/>
    </source>
</evidence>
<dbReference type="Proteomes" id="UP000440367">
    <property type="component" value="Unassembled WGS sequence"/>
</dbReference>
<dbReference type="Proteomes" id="UP000429523">
    <property type="component" value="Unassembled WGS sequence"/>
</dbReference>
<dbReference type="EMBL" id="QXFY01000121">
    <property type="protein sequence ID" value="KAE9356026.1"/>
    <property type="molecule type" value="Genomic_DNA"/>
</dbReference>
<feature type="signal peptide" evidence="1">
    <location>
        <begin position="1"/>
        <end position="20"/>
    </location>
</feature>
<dbReference type="Proteomes" id="UP000488956">
    <property type="component" value="Unassembled WGS sequence"/>
</dbReference>
<dbReference type="EMBL" id="QXFZ01000079">
    <property type="protein sequence ID" value="KAE9134667.1"/>
    <property type="molecule type" value="Genomic_DNA"/>
</dbReference>
<evidence type="ECO:0000313" key="3">
    <source>
        <dbReference type="EMBL" id="KAE9023507.1"/>
    </source>
</evidence>
<evidence type="ECO:0000313" key="21">
    <source>
        <dbReference type="Proteomes" id="UP000488956"/>
    </source>
</evidence>
<dbReference type="OrthoDB" id="10272695at2759"/>
<proteinExistence type="predicted"/>
<dbReference type="Proteomes" id="UP000460718">
    <property type="component" value="Unassembled WGS sequence"/>
</dbReference>
<evidence type="ECO:0000313" key="17">
    <source>
        <dbReference type="Proteomes" id="UP000441208"/>
    </source>
</evidence>
<name>A0A6A3FVG8_9STRA</name>
<evidence type="ECO:0000313" key="15">
    <source>
        <dbReference type="Proteomes" id="UP000440367"/>
    </source>
</evidence>
<dbReference type="Proteomes" id="UP000440732">
    <property type="component" value="Unassembled WGS sequence"/>
</dbReference>
<evidence type="ECO:0000313" key="20">
    <source>
        <dbReference type="Proteomes" id="UP000486351"/>
    </source>
</evidence>
<evidence type="ECO:0000313" key="11">
    <source>
        <dbReference type="EMBL" id="KAE9356026.1"/>
    </source>
</evidence>
<dbReference type="Proteomes" id="UP000441208">
    <property type="component" value="Unassembled WGS sequence"/>
</dbReference>
<dbReference type="Proteomes" id="UP000433483">
    <property type="component" value="Unassembled WGS sequence"/>
</dbReference>
<keyword evidence="1" id="KW-0732">Signal</keyword>
<evidence type="ECO:0000313" key="2">
    <source>
        <dbReference type="EMBL" id="KAE8948447.1"/>
    </source>
</evidence>